<dbReference type="GO" id="GO:0042352">
    <property type="term" value="P:GDP-L-fucose salvage"/>
    <property type="evidence" value="ECO:0007669"/>
    <property type="project" value="TreeGrafter"/>
</dbReference>
<protein>
    <recommendedName>
        <fullName evidence="9">GHMP kinase N-terminal domain-containing protein</fullName>
    </recommendedName>
</protein>
<dbReference type="AlphaFoldDB" id="A0A0F9KUB3"/>
<feature type="domain" description="GHMP kinase C-terminal" evidence="7">
    <location>
        <begin position="233"/>
        <end position="298"/>
    </location>
</feature>
<keyword evidence="1" id="KW-0808">Transferase</keyword>
<proteinExistence type="inferred from homology"/>
<comment type="similarity">
    <text evidence="5">Belongs to the GHMP kinase family.</text>
</comment>
<evidence type="ECO:0000256" key="4">
    <source>
        <dbReference type="ARBA" id="ARBA00022840"/>
    </source>
</evidence>
<organism evidence="8">
    <name type="scientific">marine sediment metagenome</name>
    <dbReference type="NCBI Taxonomy" id="412755"/>
    <lineage>
        <taxon>unclassified sequences</taxon>
        <taxon>metagenomes</taxon>
        <taxon>ecological metagenomes</taxon>
    </lineage>
</organism>
<feature type="domain" description="GHMP kinase N-terminal" evidence="6">
    <location>
        <begin position="78"/>
        <end position="161"/>
    </location>
</feature>
<evidence type="ECO:0000259" key="6">
    <source>
        <dbReference type="Pfam" id="PF00288"/>
    </source>
</evidence>
<dbReference type="InterPro" id="IPR006204">
    <property type="entry name" value="GHMP_kinase_N_dom"/>
</dbReference>
<dbReference type="SUPFAM" id="SSF55060">
    <property type="entry name" value="GHMP Kinase, C-terminal domain"/>
    <property type="match status" value="1"/>
</dbReference>
<evidence type="ECO:0000256" key="5">
    <source>
        <dbReference type="ARBA" id="ARBA00038121"/>
    </source>
</evidence>
<evidence type="ECO:0000256" key="2">
    <source>
        <dbReference type="ARBA" id="ARBA00022741"/>
    </source>
</evidence>
<dbReference type="InterPro" id="IPR014606">
    <property type="entry name" value="Heptose_7-P_kinase"/>
</dbReference>
<dbReference type="InterPro" id="IPR001174">
    <property type="entry name" value="HddA/FKP"/>
</dbReference>
<evidence type="ECO:0008006" key="9">
    <source>
        <dbReference type="Google" id="ProtNLM"/>
    </source>
</evidence>
<dbReference type="Pfam" id="PF00288">
    <property type="entry name" value="GHMP_kinases_N"/>
    <property type="match status" value="1"/>
</dbReference>
<dbReference type="InterPro" id="IPR013750">
    <property type="entry name" value="GHMP_kinase_C_dom"/>
</dbReference>
<evidence type="ECO:0000256" key="3">
    <source>
        <dbReference type="ARBA" id="ARBA00022777"/>
    </source>
</evidence>
<comment type="caution">
    <text evidence="8">The sequence shown here is derived from an EMBL/GenBank/DDBJ whole genome shotgun (WGS) entry which is preliminary data.</text>
</comment>
<keyword evidence="3" id="KW-0418">Kinase</keyword>
<dbReference type="PIRSF" id="PIRSF036406">
    <property type="entry name" value="Hept_kin"/>
    <property type="match status" value="1"/>
</dbReference>
<sequence>MSNIIFSRAPVRICDIGGWTDTWFCPNGAVFNICVDLYTYVRIVPSNNNSINIISENLNLQTKIDNLMKIEYDGNLDLVKSAVKRMGIKKGLNIFVRTEVPPGCGTGTSASIAVALIAALAKFSEKKLKIEEIASLAHKLEVEELKLESGVQDQYAVAFGGINFMEISYPSVKVTPITINNTKICELESQFILIFINSRSSSEMHRAVIENYKKKDTATLKSFKIIKNCAHEMKKAINSKDLVYMGELMNKNWSAQKSLHNLMVNSLINKAENISINNGALGFKLNGAGGGGSATVLAAVGKEYELKKALTMNGFQLLPISLNFKGVQTWTGRNK</sequence>
<accession>A0A0F9KUB3</accession>
<dbReference type="EMBL" id="LAZR01014103">
    <property type="protein sequence ID" value="KKM18945.1"/>
    <property type="molecule type" value="Genomic_DNA"/>
</dbReference>
<keyword evidence="2" id="KW-0547">Nucleotide-binding</keyword>
<dbReference type="PANTHER" id="PTHR32463:SF0">
    <property type="entry name" value="L-FUCOSE KINASE"/>
    <property type="match status" value="1"/>
</dbReference>
<gene>
    <name evidence="8" type="ORF">LCGC14_1660570</name>
</gene>
<dbReference type="GO" id="GO:0005524">
    <property type="term" value="F:ATP binding"/>
    <property type="evidence" value="ECO:0007669"/>
    <property type="project" value="UniProtKB-KW"/>
</dbReference>
<dbReference type="InterPro" id="IPR036554">
    <property type="entry name" value="GHMP_kinase_C_sf"/>
</dbReference>
<evidence type="ECO:0000259" key="7">
    <source>
        <dbReference type="Pfam" id="PF08544"/>
    </source>
</evidence>
<reference evidence="8" key="1">
    <citation type="journal article" date="2015" name="Nature">
        <title>Complex archaea that bridge the gap between prokaryotes and eukaryotes.</title>
        <authorList>
            <person name="Spang A."/>
            <person name="Saw J.H."/>
            <person name="Jorgensen S.L."/>
            <person name="Zaremba-Niedzwiedzka K."/>
            <person name="Martijn J."/>
            <person name="Lind A.E."/>
            <person name="van Eijk R."/>
            <person name="Schleper C."/>
            <person name="Guy L."/>
            <person name="Ettema T.J."/>
        </authorList>
    </citation>
    <scope>NUCLEOTIDE SEQUENCE</scope>
</reference>
<dbReference type="InterPro" id="IPR020568">
    <property type="entry name" value="Ribosomal_Su5_D2-typ_SF"/>
</dbReference>
<evidence type="ECO:0000313" key="8">
    <source>
        <dbReference type="EMBL" id="KKM18945.1"/>
    </source>
</evidence>
<dbReference type="GO" id="GO:0050201">
    <property type="term" value="F:fucokinase activity"/>
    <property type="evidence" value="ECO:0007669"/>
    <property type="project" value="TreeGrafter"/>
</dbReference>
<dbReference type="InterPro" id="IPR052203">
    <property type="entry name" value="GHMP_Kinase-Related"/>
</dbReference>
<dbReference type="SUPFAM" id="SSF54211">
    <property type="entry name" value="Ribosomal protein S5 domain 2-like"/>
    <property type="match status" value="1"/>
</dbReference>
<name>A0A0F9KUB3_9ZZZZ</name>
<keyword evidence="4" id="KW-0067">ATP-binding</keyword>
<dbReference type="Gene3D" id="3.30.230.120">
    <property type="match status" value="1"/>
</dbReference>
<evidence type="ECO:0000256" key="1">
    <source>
        <dbReference type="ARBA" id="ARBA00022679"/>
    </source>
</evidence>
<dbReference type="Pfam" id="PF08544">
    <property type="entry name" value="GHMP_kinases_C"/>
    <property type="match status" value="1"/>
</dbReference>
<dbReference type="PANTHER" id="PTHR32463">
    <property type="entry name" value="L-FUCOSE KINASE"/>
    <property type="match status" value="1"/>
</dbReference>
<dbReference type="PRINTS" id="PR00960">
    <property type="entry name" value="LMBPPROTEIN"/>
</dbReference>